<dbReference type="NCBIfam" id="NF000658">
    <property type="entry name" value="PRK00029.1"/>
    <property type="match status" value="1"/>
</dbReference>
<reference evidence="9 10" key="1">
    <citation type="submission" date="2022-06" db="EMBL/GenBank/DDBJ databases">
        <title>Roseomonas CN29.</title>
        <authorList>
            <person name="Cheng Y."/>
            <person name="He X."/>
        </authorList>
    </citation>
    <scope>NUCLEOTIDE SEQUENCE [LARGE SCALE GENOMIC DNA]</scope>
    <source>
        <strain evidence="9 10">CN29</strain>
    </source>
</reference>
<evidence type="ECO:0000256" key="3">
    <source>
        <dbReference type="ARBA" id="ARBA00022695"/>
    </source>
</evidence>
<dbReference type="EC" id="2.7.7.108" evidence="8"/>
<evidence type="ECO:0000256" key="8">
    <source>
        <dbReference type="HAMAP-Rule" id="MF_00692"/>
    </source>
</evidence>
<feature type="binding site" evidence="8">
    <location>
        <position position="131"/>
    </location>
    <ligand>
        <name>ATP</name>
        <dbReference type="ChEBI" id="CHEBI:30616"/>
    </ligand>
</feature>
<comment type="catalytic activity">
    <reaction evidence="8">
        <text>L-tyrosyl-[protein] + ATP = O-(5'-adenylyl)-L-tyrosyl-[protein] + diphosphate</text>
        <dbReference type="Rhea" id="RHEA:54288"/>
        <dbReference type="Rhea" id="RHEA-COMP:10136"/>
        <dbReference type="Rhea" id="RHEA-COMP:13846"/>
        <dbReference type="ChEBI" id="CHEBI:30616"/>
        <dbReference type="ChEBI" id="CHEBI:33019"/>
        <dbReference type="ChEBI" id="CHEBI:46858"/>
        <dbReference type="ChEBI" id="CHEBI:83624"/>
        <dbReference type="EC" id="2.7.7.108"/>
    </reaction>
</comment>
<feature type="active site" description="Proton acceptor" evidence="8">
    <location>
        <position position="258"/>
    </location>
</feature>
<evidence type="ECO:0000256" key="5">
    <source>
        <dbReference type="ARBA" id="ARBA00022741"/>
    </source>
</evidence>
<dbReference type="HAMAP" id="MF_00692">
    <property type="entry name" value="SelO"/>
    <property type="match status" value="1"/>
</dbReference>
<evidence type="ECO:0000313" key="10">
    <source>
        <dbReference type="Proteomes" id="UP001524642"/>
    </source>
</evidence>
<dbReference type="PANTHER" id="PTHR32057">
    <property type="entry name" value="PROTEIN ADENYLYLTRANSFERASE SELO, MITOCHONDRIAL"/>
    <property type="match status" value="1"/>
</dbReference>
<evidence type="ECO:0000256" key="1">
    <source>
        <dbReference type="ARBA" id="ARBA00009747"/>
    </source>
</evidence>
<name>A0ABT1X566_9PROT</name>
<evidence type="ECO:0000256" key="4">
    <source>
        <dbReference type="ARBA" id="ARBA00022723"/>
    </source>
</evidence>
<comment type="catalytic activity">
    <reaction evidence="8">
        <text>L-seryl-[protein] + UTP = O-(5'-uridylyl)-L-seryl-[protein] + diphosphate</text>
        <dbReference type="Rhea" id="RHEA:64604"/>
        <dbReference type="Rhea" id="RHEA-COMP:9863"/>
        <dbReference type="Rhea" id="RHEA-COMP:16635"/>
        <dbReference type="ChEBI" id="CHEBI:29999"/>
        <dbReference type="ChEBI" id="CHEBI:33019"/>
        <dbReference type="ChEBI" id="CHEBI:46398"/>
        <dbReference type="ChEBI" id="CHEBI:156051"/>
    </reaction>
</comment>
<evidence type="ECO:0000256" key="6">
    <source>
        <dbReference type="ARBA" id="ARBA00022840"/>
    </source>
</evidence>
<protein>
    <recommendedName>
        <fullName evidence="8">Protein nucleotidyltransferase YdiU</fullName>
        <ecNumber evidence="8">2.7.7.-</ecNumber>
    </recommendedName>
    <alternativeName>
        <fullName evidence="8">Protein adenylyltransferase YdiU</fullName>
        <ecNumber evidence="8">2.7.7.108</ecNumber>
    </alternativeName>
    <alternativeName>
        <fullName evidence="8">Protein uridylyltransferase YdiU</fullName>
        <ecNumber evidence="8">2.7.7.-</ecNumber>
    </alternativeName>
</protein>
<keyword evidence="5 8" id="KW-0547">Nucleotide-binding</keyword>
<dbReference type="EMBL" id="JANJOU010000010">
    <property type="protein sequence ID" value="MCR0983249.1"/>
    <property type="molecule type" value="Genomic_DNA"/>
</dbReference>
<feature type="binding site" evidence="8">
    <location>
        <position position="119"/>
    </location>
    <ligand>
        <name>ATP</name>
        <dbReference type="ChEBI" id="CHEBI:30616"/>
    </ligand>
</feature>
<evidence type="ECO:0000256" key="7">
    <source>
        <dbReference type="ARBA" id="ARBA00022842"/>
    </source>
</evidence>
<proteinExistence type="inferred from homology"/>
<comment type="cofactor">
    <cofactor evidence="8">
        <name>Mg(2+)</name>
        <dbReference type="ChEBI" id="CHEBI:18420"/>
    </cofactor>
    <cofactor evidence="8">
        <name>Mn(2+)</name>
        <dbReference type="ChEBI" id="CHEBI:29035"/>
    </cofactor>
</comment>
<comment type="caution">
    <text evidence="9">The sequence shown here is derived from an EMBL/GenBank/DDBJ whole genome shotgun (WGS) entry which is preliminary data.</text>
</comment>
<comment type="catalytic activity">
    <reaction evidence="8">
        <text>L-tyrosyl-[protein] + UTP = O-(5'-uridylyl)-L-tyrosyl-[protein] + diphosphate</text>
        <dbReference type="Rhea" id="RHEA:83887"/>
        <dbReference type="Rhea" id="RHEA-COMP:10136"/>
        <dbReference type="Rhea" id="RHEA-COMP:20238"/>
        <dbReference type="ChEBI" id="CHEBI:33019"/>
        <dbReference type="ChEBI" id="CHEBI:46398"/>
        <dbReference type="ChEBI" id="CHEBI:46858"/>
        <dbReference type="ChEBI" id="CHEBI:90602"/>
    </reaction>
</comment>
<feature type="binding site" evidence="8">
    <location>
        <position position="99"/>
    </location>
    <ligand>
        <name>ATP</name>
        <dbReference type="ChEBI" id="CHEBI:30616"/>
    </ligand>
</feature>
<dbReference type="PANTHER" id="PTHR32057:SF14">
    <property type="entry name" value="PROTEIN ADENYLYLTRANSFERASE SELO, MITOCHONDRIAL"/>
    <property type="match status" value="1"/>
</dbReference>
<dbReference type="EC" id="2.7.7.-" evidence="8"/>
<feature type="binding site" evidence="8">
    <location>
        <position position="259"/>
    </location>
    <ligand>
        <name>Mg(2+)</name>
        <dbReference type="ChEBI" id="CHEBI:18420"/>
    </ligand>
</feature>
<comment type="catalytic activity">
    <reaction evidence="8">
        <text>L-histidyl-[protein] + UTP = N(tele)-(5'-uridylyl)-L-histidyl-[protein] + diphosphate</text>
        <dbReference type="Rhea" id="RHEA:83891"/>
        <dbReference type="Rhea" id="RHEA-COMP:9745"/>
        <dbReference type="Rhea" id="RHEA-COMP:20239"/>
        <dbReference type="ChEBI" id="CHEBI:29979"/>
        <dbReference type="ChEBI" id="CHEBI:33019"/>
        <dbReference type="ChEBI" id="CHEBI:46398"/>
        <dbReference type="ChEBI" id="CHEBI:233474"/>
    </reaction>
</comment>
<dbReference type="RefSeq" id="WP_257716914.1">
    <property type="nucleotide sequence ID" value="NZ_JANJOU010000010.1"/>
</dbReference>
<feature type="binding site" evidence="8">
    <location>
        <position position="189"/>
    </location>
    <ligand>
        <name>ATP</name>
        <dbReference type="ChEBI" id="CHEBI:30616"/>
    </ligand>
</feature>
<comment type="similarity">
    <text evidence="1 8">Belongs to the SELO family.</text>
</comment>
<feature type="binding site" evidence="8">
    <location>
        <position position="268"/>
    </location>
    <ligand>
        <name>Mg(2+)</name>
        <dbReference type="ChEBI" id="CHEBI:18420"/>
    </ligand>
</feature>
<keyword evidence="2 8" id="KW-0808">Transferase</keyword>
<gene>
    <name evidence="8" type="primary">ydiU</name>
    <name evidence="8" type="synonym">selO</name>
    <name evidence="9" type="ORF">NRP21_14430</name>
</gene>
<keyword evidence="8" id="KW-0464">Manganese</keyword>
<dbReference type="Proteomes" id="UP001524642">
    <property type="component" value="Unassembled WGS sequence"/>
</dbReference>
<evidence type="ECO:0000256" key="2">
    <source>
        <dbReference type="ARBA" id="ARBA00022679"/>
    </source>
</evidence>
<keyword evidence="3 8" id="KW-0548">Nucleotidyltransferase</keyword>
<sequence length="493" mass="51930">MSTTVLEGQAVRFPFDNSYARLPERFRARLDPTPVAAPRLLRLNAALARRLGLDPAELASPEGVAVLAGNHVPEGAEPLAAAYAGHQFGNFVPQLGDGRAILLGEVVAPDGARFDVQLKGSGPTPFSRRGDGRAALGPVLREYLVSEAMAALGLPTTRALAAVATGEEVYRETVLPGAVLTRVASSHIRVGTFAYFAARGDVEGLKVLADHAIARHYPDLVGVPDPYRALLDGVIARQAALVARWMHIGFIHGVMNTDNTSISGETIDYGPCAFMDAYDPATVFSSIDQFGRYAYGNQPRIMQWNLARLAEALLPLLGETEEAALASANEALAGFAPAFEGAYLEGLRAKIGLPGGSAGDVALAGELLKAMAENRADFTLTFRRLCGAVEGDDSARGLFADPAAFDAWAARWRARLGEAGGDPAARAAAMRAVNPAVIPRNHLVEGALAAAYAGDMGPFEALLESTARPYEDQPGADLPPAAAEEPYVTFCGT</sequence>
<feature type="binding site" evidence="8">
    <location>
        <position position="96"/>
    </location>
    <ligand>
        <name>ATP</name>
        <dbReference type="ChEBI" id="CHEBI:30616"/>
    </ligand>
</feature>
<dbReference type="Pfam" id="PF02696">
    <property type="entry name" value="SelO"/>
    <property type="match status" value="1"/>
</dbReference>
<accession>A0ABT1X566</accession>
<dbReference type="InterPro" id="IPR003846">
    <property type="entry name" value="SelO"/>
</dbReference>
<feature type="binding site" evidence="8">
    <location>
        <position position="98"/>
    </location>
    <ligand>
        <name>ATP</name>
        <dbReference type="ChEBI" id="CHEBI:30616"/>
    </ligand>
</feature>
<feature type="binding site" evidence="8">
    <location>
        <position position="182"/>
    </location>
    <ligand>
        <name>ATP</name>
        <dbReference type="ChEBI" id="CHEBI:30616"/>
    </ligand>
</feature>
<comment type="function">
    <text evidence="8">Nucleotidyltransferase involved in the post-translational modification of proteins. It can catalyze the addition of adenosine monophosphate (AMP) or uridine monophosphate (UMP) to a protein, resulting in modifications known as AMPylation and UMPylation.</text>
</comment>
<keyword evidence="4 8" id="KW-0479">Metal-binding</keyword>
<feature type="binding site" evidence="8">
    <location>
        <position position="132"/>
    </location>
    <ligand>
        <name>ATP</name>
        <dbReference type="ChEBI" id="CHEBI:30616"/>
    </ligand>
</feature>
<organism evidence="9 10">
    <name type="scientific">Roseomonas populi</name>
    <dbReference type="NCBI Taxonomy" id="3121582"/>
    <lineage>
        <taxon>Bacteria</taxon>
        <taxon>Pseudomonadati</taxon>
        <taxon>Pseudomonadota</taxon>
        <taxon>Alphaproteobacteria</taxon>
        <taxon>Acetobacterales</taxon>
        <taxon>Roseomonadaceae</taxon>
        <taxon>Roseomonas</taxon>
    </lineage>
</organism>
<keyword evidence="6 8" id="KW-0067">ATP-binding</keyword>
<keyword evidence="7 8" id="KW-0460">Magnesium</keyword>
<keyword evidence="10" id="KW-1185">Reference proteome</keyword>
<feature type="binding site" evidence="8">
    <location>
        <position position="268"/>
    </location>
    <ligand>
        <name>ATP</name>
        <dbReference type="ChEBI" id="CHEBI:30616"/>
    </ligand>
</feature>
<comment type="catalytic activity">
    <reaction evidence="8">
        <text>L-seryl-[protein] + ATP = 3-O-(5'-adenylyl)-L-seryl-[protein] + diphosphate</text>
        <dbReference type="Rhea" id="RHEA:58120"/>
        <dbReference type="Rhea" id="RHEA-COMP:9863"/>
        <dbReference type="Rhea" id="RHEA-COMP:15073"/>
        <dbReference type="ChEBI" id="CHEBI:29999"/>
        <dbReference type="ChEBI" id="CHEBI:30616"/>
        <dbReference type="ChEBI" id="CHEBI:33019"/>
        <dbReference type="ChEBI" id="CHEBI:142516"/>
        <dbReference type="EC" id="2.7.7.108"/>
    </reaction>
</comment>
<evidence type="ECO:0000313" key="9">
    <source>
        <dbReference type="EMBL" id="MCR0983249.1"/>
    </source>
</evidence>
<comment type="catalytic activity">
    <reaction evidence="8">
        <text>L-threonyl-[protein] + ATP = 3-O-(5'-adenylyl)-L-threonyl-[protein] + diphosphate</text>
        <dbReference type="Rhea" id="RHEA:54292"/>
        <dbReference type="Rhea" id="RHEA-COMP:11060"/>
        <dbReference type="Rhea" id="RHEA-COMP:13847"/>
        <dbReference type="ChEBI" id="CHEBI:30013"/>
        <dbReference type="ChEBI" id="CHEBI:30616"/>
        <dbReference type="ChEBI" id="CHEBI:33019"/>
        <dbReference type="ChEBI" id="CHEBI:138113"/>
        <dbReference type="EC" id="2.7.7.108"/>
    </reaction>
</comment>